<dbReference type="EMBL" id="JACIEN010000003">
    <property type="protein sequence ID" value="MBB4017567.1"/>
    <property type="molecule type" value="Genomic_DNA"/>
</dbReference>
<dbReference type="Proteomes" id="UP000577362">
    <property type="component" value="Unassembled WGS sequence"/>
</dbReference>
<protein>
    <recommendedName>
        <fullName evidence="3">Late control protein</fullName>
    </recommendedName>
</protein>
<gene>
    <name evidence="1" type="ORF">GGR16_002601</name>
</gene>
<accession>A0A840C588</accession>
<evidence type="ECO:0000313" key="2">
    <source>
        <dbReference type="Proteomes" id="UP000577362"/>
    </source>
</evidence>
<dbReference type="SUPFAM" id="SSF69279">
    <property type="entry name" value="Phage tail proteins"/>
    <property type="match status" value="1"/>
</dbReference>
<organism evidence="1 2">
    <name type="scientific">Chelatococcus caeni</name>
    <dbReference type="NCBI Taxonomy" id="1348468"/>
    <lineage>
        <taxon>Bacteria</taxon>
        <taxon>Pseudomonadati</taxon>
        <taxon>Pseudomonadota</taxon>
        <taxon>Alphaproteobacteria</taxon>
        <taxon>Hyphomicrobiales</taxon>
        <taxon>Chelatococcaceae</taxon>
        <taxon>Chelatococcus</taxon>
    </lineage>
</organism>
<comment type="caution">
    <text evidence="1">The sequence shown here is derived from an EMBL/GenBank/DDBJ whole genome shotgun (WGS) entry which is preliminary data.</text>
</comment>
<reference evidence="1 2" key="1">
    <citation type="submission" date="2020-08" db="EMBL/GenBank/DDBJ databases">
        <title>Genomic Encyclopedia of Type Strains, Phase IV (KMG-IV): sequencing the most valuable type-strain genomes for metagenomic binning, comparative biology and taxonomic classification.</title>
        <authorList>
            <person name="Goeker M."/>
        </authorList>
    </citation>
    <scope>NUCLEOTIDE SEQUENCE [LARGE SCALE GENOMIC DNA]</scope>
    <source>
        <strain evidence="1 2">DSM 103737</strain>
    </source>
</reference>
<evidence type="ECO:0000313" key="1">
    <source>
        <dbReference type="EMBL" id="MBB4017567.1"/>
    </source>
</evidence>
<dbReference type="AlphaFoldDB" id="A0A840C588"/>
<dbReference type="RefSeq" id="WP_183316895.1">
    <property type="nucleotide sequence ID" value="NZ_JACIEN010000003.1"/>
</dbReference>
<proteinExistence type="predicted"/>
<sequence>MPYVFSTTQRGFTPVLIVKVDGQEVSGGFYNRLIEASVRDEAGQKSDQATFKLDDAGNALELPREKASIELYAGWKETGPAQLIGLYELQTLSLAGDVSGGETMVLQASAADLRRKLKGEGREHFENTTVGKIVERIAGRNGLSARVSPELAGISIPYKARIDSSEIDFLTRLADDLGAVLKPMGNVIVMAPRGMAKSASGLLLPAIKIEKSDCSSWEVNPNGRAQYGKVRAAYIDQRTGKRVIVDAPTGLDGPDFTIRDPLPGREQAEKAAQAEARRLTRNTGDGHFELALGRVDAQAEADVIAGSSFRKEIAGVWRAEAVEHTWADEGWHTRIEIKAKEDGTSTKDDDDD</sequence>
<evidence type="ECO:0008006" key="3">
    <source>
        <dbReference type="Google" id="ProtNLM"/>
    </source>
</evidence>
<keyword evidence="2" id="KW-1185">Reference proteome</keyword>
<name>A0A840C588_9HYPH</name>